<dbReference type="Proteomes" id="UP000887580">
    <property type="component" value="Unplaced"/>
</dbReference>
<evidence type="ECO:0000313" key="2">
    <source>
        <dbReference type="WBParaSite" id="PS1159_v2.g13583.t2"/>
    </source>
</evidence>
<dbReference type="WBParaSite" id="PS1159_v2.g13583.t2">
    <property type="protein sequence ID" value="PS1159_v2.g13583.t2"/>
    <property type="gene ID" value="PS1159_v2.g13583"/>
</dbReference>
<proteinExistence type="predicted"/>
<protein>
    <submittedName>
        <fullName evidence="2">Vacuole membrane protein 1</fullName>
    </submittedName>
</protein>
<evidence type="ECO:0000313" key="1">
    <source>
        <dbReference type="Proteomes" id="UP000887580"/>
    </source>
</evidence>
<reference evidence="2" key="1">
    <citation type="submission" date="2022-11" db="UniProtKB">
        <authorList>
            <consortium name="WormBaseParasite"/>
        </authorList>
    </citation>
    <scope>IDENTIFICATION</scope>
</reference>
<sequence length="425" mass="47842">MGRNKKKTGKNGNIPTGSSTQTKDVHFQQEEEKEKPDNYLQPSGKGLRSVPSAGALLHVERQKIVIWNRPLVTIYYFLLELFWLFIDGLIALYNHKKTVLITLFSAAVSIYLYYLPGEHQRYIKPMETKVIWCLYWVGLGVLSSIGLGSGLHTFVLYLAPHIARVTLAAYECGSLNFPEPPYPDDVTCPETKDLSAGAVTLWSIISKVRIESLMWGAGTALGELPPYFVARGARISGEAPDDEDYKEFLALQSAAEPKEITLMDKLKLKVENLVKNTGFLAILLFASIPNPLFDFAGITCGHFLIPFWTFFGATLIGKALIKMHMQMFFVIFALSEHHAEHLIQQFGKVPRIGPFLQATLTEFLNNQKRKLHRNPGDPVNQDASLVQQVITWLTAIIIVFFLISIVNSFAQNYHKRVSDAKKKQK</sequence>
<name>A0AC35F644_9BILA</name>
<accession>A0AC35F644</accession>
<organism evidence="1 2">
    <name type="scientific">Panagrolaimus sp. PS1159</name>
    <dbReference type="NCBI Taxonomy" id="55785"/>
    <lineage>
        <taxon>Eukaryota</taxon>
        <taxon>Metazoa</taxon>
        <taxon>Ecdysozoa</taxon>
        <taxon>Nematoda</taxon>
        <taxon>Chromadorea</taxon>
        <taxon>Rhabditida</taxon>
        <taxon>Tylenchina</taxon>
        <taxon>Panagrolaimomorpha</taxon>
        <taxon>Panagrolaimoidea</taxon>
        <taxon>Panagrolaimidae</taxon>
        <taxon>Panagrolaimus</taxon>
    </lineage>
</organism>